<reference evidence="7 9" key="1">
    <citation type="submission" date="2016-06" db="EMBL/GenBank/DDBJ databases">
        <title>The sequenced genome of the ice-adhering bacterium Marinomonas primoryensis, from Antarctica.</title>
        <authorList>
            <person name="Graham L."/>
            <person name="Vance T.D.R."/>
            <person name="Davies P.L."/>
        </authorList>
    </citation>
    <scope>NUCLEOTIDE SEQUENCE [LARGE SCALE GENOMIC DNA]</scope>
    <source>
        <strain evidence="7 9">AceL</strain>
    </source>
</reference>
<gene>
    <name evidence="7" type="ORF">A8139_19070</name>
    <name evidence="8" type="ORF">ABKW32_01235</name>
</gene>
<dbReference type="EMBL" id="JBDYKN010000001">
    <property type="protein sequence ID" value="MEP7728053.1"/>
    <property type="molecule type" value="Genomic_DNA"/>
</dbReference>
<comment type="subcellular location">
    <subcellularLocation>
        <location evidence="1">Cell membrane</location>
        <topology evidence="1">Multi-pass membrane protein</topology>
    </subcellularLocation>
</comment>
<name>A0A2Z4PWN3_9GAMM</name>
<evidence type="ECO:0000313" key="9">
    <source>
        <dbReference type="Proteomes" id="UP000249898"/>
    </source>
</evidence>
<dbReference type="EMBL" id="CP016181">
    <property type="protein sequence ID" value="AWY01827.1"/>
    <property type="molecule type" value="Genomic_DNA"/>
</dbReference>
<keyword evidence="10" id="KW-1185">Reference proteome</keyword>
<protein>
    <submittedName>
        <fullName evidence="8">LysE family translocator</fullName>
    </submittedName>
    <submittedName>
        <fullName evidence="7">Threonine transporter</fullName>
    </submittedName>
</protein>
<reference evidence="8 10" key="2">
    <citation type="submission" date="2024-05" db="EMBL/GenBank/DDBJ databases">
        <authorList>
            <person name="Busch G.E."/>
            <person name="Sharma I."/>
        </authorList>
    </citation>
    <scope>NUCLEOTIDE SEQUENCE [LARGE SCALE GENOMIC DNA]</scope>
    <source>
        <strain evidence="8 10">23GB23</strain>
    </source>
</reference>
<feature type="transmembrane region" description="Helical" evidence="6">
    <location>
        <begin position="150"/>
        <end position="174"/>
    </location>
</feature>
<dbReference type="PIRSF" id="PIRSF006324">
    <property type="entry name" value="LeuE"/>
    <property type="match status" value="1"/>
</dbReference>
<keyword evidence="5 6" id="KW-0472">Membrane</keyword>
<keyword evidence="2" id="KW-1003">Cell membrane</keyword>
<keyword evidence="4 6" id="KW-1133">Transmembrane helix</keyword>
<dbReference type="Pfam" id="PF01810">
    <property type="entry name" value="LysE"/>
    <property type="match status" value="1"/>
</dbReference>
<keyword evidence="3 6" id="KW-0812">Transmembrane</keyword>
<dbReference type="GO" id="GO:0005886">
    <property type="term" value="C:plasma membrane"/>
    <property type="evidence" value="ECO:0007669"/>
    <property type="project" value="UniProtKB-SubCell"/>
</dbReference>
<dbReference type="InterPro" id="IPR001123">
    <property type="entry name" value="LeuE-type"/>
</dbReference>
<sequence length="206" mass="22136">MTLESGITFFFAILIFAVTPGPGVFAVIAKSMTKGARASVSLCVGMVMSDIVYLVMACFGLAAIASTWEGVFLVIRYVGAAYLIYLGWKMWVSPVSTSSNDFAQLESKSEMASFMQGFMISASNPKVILFYVAFLPTFMDLTILSGFDIVIASVLAFTALMLGINLISVCASQARRLMKSERSMRTLNRTSGGIMVSAGAFLGLKS</sequence>
<accession>A0A2Z4PWN3</accession>
<evidence type="ECO:0000313" key="8">
    <source>
        <dbReference type="EMBL" id="MEP7728053.1"/>
    </source>
</evidence>
<dbReference type="PANTHER" id="PTHR30086">
    <property type="entry name" value="ARGININE EXPORTER PROTEIN ARGO"/>
    <property type="match status" value="1"/>
</dbReference>
<dbReference type="Proteomes" id="UP001471651">
    <property type="component" value="Unassembled WGS sequence"/>
</dbReference>
<evidence type="ECO:0000313" key="7">
    <source>
        <dbReference type="EMBL" id="AWY01827.1"/>
    </source>
</evidence>
<feature type="transmembrane region" description="Helical" evidence="6">
    <location>
        <begin position="40"/>
        <end position="64"/>
    </location>
</feature>
<evidence type="ECO:0000256" key="1">
    <source>
        <dbReference type="ARBA" id="ARBA00004651"/>
    </source>
</evidence>
<evidence type="ECO:0000313" key="10">
    <source>
        <dbReference type="Proteomes" id="UP001471651"/>
    </source>
</evidence>
<evidence type="ECO:0000256" key="5">
    <source>
        <dbReference type="ARBA" id="ARBA00023136"/>
    </source>
</evidence>
<evidence type="ECO:0000256" key="6">
    <source>
        <dbReference type="SAM" id="Phobius"/>
    </source>
</evidence>
<feature type="transmembrane region" description="Helical" evidence="6">
    <location>
        <begin position="70"/>
        <end position="88"/>
    </location>
</feature>
<dbReference type="Proteomes" id="UP000249898">
    <property type="component" value="Chromosome"/>
</dbReference>
<feature type="transmembrane region" description="Helical" evidence="6">
    <location>
        <begin position="127"/>
        <end position="144"/>
    </location>
</feature>
<feature type="transmembrane region" description="Helical" evidence="6">
    <location>
        <begin position="6"/>
        <end position="28"/>
    </location>
</feature>
<evidence type="ECO:0000256" key="4">
    <source>
        <dbReference type="ARBA" id="ARBA00022989"/>
    </source>
</evidence>
<dbReference type="PANTHER" id="PTHR30086:SF20">
    <property type="entry name" value="ARGININE EXPORTER PROTEIN ARGO-RELATED"/>
    <property type="match status" value="1"/>
</dbReference>
<dbReference type="OrthoDB" id="9804822at2"/>
<dbReference type="RefSeq" id="WP_112140648.1">
    <property type="nucleotide sequence ID" value="NZ_CAXBEN010000009.1"/>
</dbReference>
<dbReference type="GO" id="GO:0015171">
    <property type="term" value="F:amino acid transmembrane transporter activity"/>
    <property type="evidence" value="ECO:0007669"/>
    <property type="project" value="TreeGrafter"/>
</dbReference>
<proteinExistence type="predicted"/>
<evidence type="ECO:0000256" key="3">
    <source>
        <dbReference type="ARBA" id="ARBA00022692"/>
    </source>
</evidence>
<dbReference type="AlphaFoldDB" id="A0A2Z4PWN3"/>
<organism evidence="7 9">
    <name type="scientific">Marinomonas primoryensis</name>
    <dbReference type="NCBI Taxonomy" id="178399"/>
    <lineage>
        <taxon>Bacteria</taxon>
        <taxon>Pseudomonadati</taxon>
        <taxon>Pseudomonadota</taxon>
        <taxon>Gammaproteobacteria</taxon>
        <taxon>Oceanospirillales</taxon>
        <taxon>Oceanospirillaceae</taxon>
        <taxon>Marinomonas</taxon>
    </lineage>
</organism>
<evidence type="ECO:0000256" key="2">
    <source>
        <dbReference type="ARBA" id="ARBA00022475"/>
    </source>
</evidence>